<dbReference type="Gene3D" id="2.60.40.1190">
    <property type="match status" value="1"/>
</dbReference>
<dbReference type="SUPFAM" id="SSF49344">
    <property type="entry name" value="CBD9-like"/>
    <property type="match status" value="1"/>
</dbReference>
<evidence type="ECO:0000256" key="2">
    <source>
        <dbReference type="SAM" id="SignalP"/>
    </source>
</evidence>
<feature type="compositionally biased region" description="Low complexity" evidence="1">
    <location>
        <begin position="29"/>
        <end position="43"/>
    </location>
</feature>
<dbReference type="Proteomes" id="UP000017938">
    <property type="component" value="Unassembled WGS sequence"/>
</dbReference>
<name>R6U1W5_9BACT</name>
<feature type="compositionally biased region" description="Low complexity" evidence="1">
    <location>
        <begin position="77"/>
        <end position="86"/>
    </location>
</feature>
<dbReference type="GO" id="GO:0016052">
    <property type="term" value="P:carbohydrate catabolic process"/>
    <property type="evidence" value="ECO:0007669"/>
    <property type="project" value="InterPro"/>
</dbReference>
<evidence type="ECO:0000313" key="5">
    <source>
        <dbReference type="Proteomes" id="UP000017938"/>
    </source>
</evidence>
<reference evidence="4" key="1">
    <citation type="submission" date="2012-11" db="EMBL/GenBank/DDBJ databases">
        <title>Dependencies among metagenomic species, viruses, plasmids and units of genetic variation.</title>
        <authorList>
            <person name="Nielsen H.B."/>
            <person name="Almeida M."/>
            <person name="Juncker A.S."/>
            <person name="Rasmussen S."/>
            <person name="Li J."/>
            <person name="Sunagawa S."/>
            <person name="Plichta D."/>
            <person name="Gautier L."/>
            <person name="Le Chatelier E."/>
            <person name="Peletier E."/>
            <person name="Bonde I."/>
            <person name="Nielsen T."/>
            <person name="Manichanh C."/>
            <person name="Arumugam M."/>
            <person name="Batto J."/>
            <person name="Santos M.B.Q.D."/>
            <person name="Blom N."/>
            <person name="Borruel N."/>
            <person name="Burgdorf K.S."/>
            <person name="Boumezbeur F."/>
            <person name="Casellas F."/>
            <person name="Dore J."/>
            <person name="Guarner F."/>
            <person name="Hansen T."/>
            <person name="Hildebrand F."/>
            <person name="Kaas R.S."/>
            <person name="Kennedy S."/>
            <person name="Kristiansen K."/>
            <person name="Kultima J.R."/>
            <person name="Leonard P."/>
            <person name="Levenez F."/>
            <person name="Lund O."/>
            <person name="Moumen B."/>
            <person name="Le Paslier D."/>
            <person name="Pons N."/>
            <person name="Pedersen O."/>
            <person name="Prifti E."/>
            <person name="Qin J."/>
            <person name="Raes J."/>
            <person name="Tap J."/>
            <person name="Tims S."/>
            <person name="Ussery D.W."/>
            <person name="Yamada T."/>
            <person name="MetaHit consortium"/>
            <person name="Renault P."/>
            <person name="Sicheritz-Ponten T."/>
            <person name="Bork P."/>
            <person name="Wang J."/>
            <person name="Brunak S."/>
            <person name="Ehrlich S.D."/>
        </authorList>
    </citation>
    <scope>NUCLEOTIDE SEQUENCE [LARGE SCALE GENOMIC DNA]</scope>
</reference>
<dbReference type="InterPro" id="IPR010502">
    <property type="entry name" value="Carb-bd_dom_fam9"/>
</dbReference>
<gene>
    <name evidence="4" type="ORF">BN580_01407</name>
</gene>
<organism evidence="4 5">
    <name type="scientific">Candidatus Colimorpha enterica</name>
    <dbReference type="NCBI Taxonomy" id="3083063"/>
    <lineage>
        <taxon>Bacteria</taxon>
        <taxon>Pseudomonadati</taxon>
        <taxon>Bacteroidota</taxon>
        <taxon>Bacteroidia</taxon>
        <taxon>Bacteroidales</taxon>
        <taxon>Candidatus Colimorpha</taxon>
    </lineage>
</organism>
<feature type="signal peptide" evidence="2">
    <location>
        <begin position="1"/>
        <end position="18"/>
    </location>
</feature>
<dbReference type="STRING" id="1263015.BN580_01407"/>
<dbReference type="GO" id="GO:0004553">
    <property type="term" value="F:hydrolase activity, hydrolyzing O-glycosyl compounds"/>
    <property type="evidence" value="ECO:0007669"/>
    <property type="project" value="InterPro"/>
</dbReference>
<dbReference type="GO" id="GO:0030246">
    <property type="term" value="F:carbohydrate binding"/>
    <property type="evidence" value="ECO:0007669"/>
    <property type="project" value="InterPro"/>
</dbReference>
<evidence type="ECO:0000256" key="1">
    <source>
        <dbReference type="SAM" id="MobiDB-lite"/>
    </source>
</evidence>
<evidence type="ECO:0000313" key="4">
    <source>
        <dbReference type="EMBL" id="CDC74091.1"/>
    </source>
</evidence>
<feature type="region of interest" description="Disordered" evidence="1">
    <location>
        <begin position="21"/>
        <end position="94"/>
    </location>
</feature>
<proteinExistence type="predicted"/>
<feature type="compositionally biased region" description="Basic and acidic residues" evidence="1">
    <location>
        <begin position="60"/>
        <end position="74"/>
    </location>
</feature>
<protein>
    <recommendedName>
        <fullName evidence="3">Carbohydrate-binding domain-containing protein</fullName>
    </recommendedName>
</protein>
<dbReference type="EMBL" id="CBFW010000197">
    <property type="protein sequence ID" value="CDC74091.1"/>
    <property type="molecule type" value="Genomic_DNA"/>
</dbReference>
<evidence type="ECO:0000259" key="3">
    <source>
        <dbReference type="Pfam" id="PF06452"/>
    </source>
</evidence>
<feature type="domain" description="Carbohydrate-binding" evidence="3">
    <location>
        <begin position="100"/>
        <end position="275"/>
    </location>
</feature>
<dbReference type="PROSITE" id="PS51257">
    <property type="entry name" value="PROKAR_LIPOPROTEIN"/>
    <property type="match status" value="1"/>
</dbReference>
<accession>R6U1W5</accession>
<comment type="caution">
    <text evidence="4">The sequence shown here is derived from an EMBL/GenBank/DDBJ whole genome shotgun (WGS) entry which is preliminary data.</text>
</comment>
<dbReference type="AlphaFoldDB" id="R6U1W5"/>
<sequence>MKKLSLALAALLVLTMFASCKKTGDDPKTSGSSSSEPTSSSVKDSTEPASTSAPAQTSKPNDETKPPETSKNEDPAPTQNTTTPEQTEYEIPKAAKAPVIDGKFDADEWKGALEVKLDNTNTVDMVTSGLVCQGGTFRYLWDEKGLYVSMEINDSVLCATKHTAGNGSYNNLDGTQIAVYIDPNCVGAVANQLFFFSFCPSASDGKAYIGEHFVYGDVDHGKDVPDAAIASTMTETGYIIECRIDSAAFAKGNIEIKKGTTLILANIILDNDNNKQGLFVDTAWFNAPLTNNYTLIG</sequence>
<feature type="chain" id="PRO_5038893283" description="Carbohydrate-binding domain-containing protein" evidence="2">
    <location>
        <begin position="19"/>
        <end position="297"/>
    </location>
</feature>
<dbReference type="Pfam" id="PF06452">
    <property type="entry name" value="CBM9_1"/>
    <property type="match status" value="1"/>
</dbReference>
<feature type="compositionally biased region" description="Polar residues" evidence="1">
    <location>
        <begin position="47"/>
        <end position="59"/>
    </location>
</feature>
<keyword evidence="2" id="KW-0732">Signal</keyword>